<dbReference type="AlphaFoldDB" id="A0AA44KTY3"/>
<accession>A0AA44KTY3</accession>
<organism evidence="2 3">
    <name type="scientific">Bacillus proteolyticus</name>
    <dbReference type="NCBI Taxonomy" id="2026192"/>
    <lineage>
        <taxon>Bacteria</taxon>
        <taxon>Bacillati</taxon>
        <taxon>Bacillota</taxon>
        <taxon>Bacilli</taxon>
        <taxon>Bacillales</taxon>
        <taxon>Bacillaceae</taxon>
        <taxon>Bacillus</taxon>
        <taxon>Bacillus cereus group</taxon>
    </lineage>
</organism>
<name>A0AA44KTY3_9BACI</name>
<comment type="caution">
    <text evidence="2">The sequence shown here is derived from an EMBL/GenBank/DDBJ whole genome shotgun (WGS) entry which is preliminary data.</text>
</comment>
<keyword evidence="1" id="KW-1133">Transmembrane helix</keyword>
<evidence type="ECO:0000313" key="3">
    <source>
        <dbReference type="Proteomes" id="UP000183185"/>
    </source>
</evidence>
<protein>
    <submittedName>
        <fullName evidence="2">Uncharacterized protein</fullName>
    </submittedName>
</protein>
<feature type="transmembrane region" description="Helical" evidence="1">
    <location>
        <begin position="38"/>
        <end position="59"/>
    </location>
</feature>
<gene>
    <name evidence="2" type="ORF">BAQ49_12465</name>
</gene>
<dbReference type="Proteomes" id="UP000183185">
    <property type="component" value="Unassembled WGS sequence"/>
</dbReference>
<keyword evidence="1" id="KW-0472">Membrane</keyword>
<sequence length="73" mass="8391">MQKRAPLSVDGKRKATPKYIIKVDFGLNPEIRNRLNGLYMTIFFLGGAFGSWIGSYTYYKFNSEVTLLIHSKK</sequence>
<evidence type="ECO:0000313" key="2">
    <source>
        <dbReference type="EMBL" id="OJE41775.1"/>
    </source>
</evidence>
<reference evidence="2 3" key="1">
    <citation type="submission" date="2016-06" db="EMBL/GenBank/DDBJ databases">
        <title>First insights into the genetic diversity and population structure of in the Bacillus cereus group bacteria from diverse marine environments.</title>
        <authorList>
            <person name="Liu Y."/>
            <person name="Lai Q."/>
            <person name="Shao Z."/>
        </authorList>
    </citation>
    <scope>NUCLEOTIDE SEQUENCE [LARGE SCALE GENOMIC DNA]</scope>
    <source>
        <strain evidence="2 3">TD42</strain>
    </source>
</reference>
<keyword evidence="1" id="KW-0812">Transmembrane</keyword>
<proteinExistence type="predicted"/>
<dbReference type="EMBL" id="MACH01000113">
    <property type="protein sequence ID" value="OJE41775.1"/>
    <property type="molecule type" value="Genomic_DNA"/>
</dbReference>
<evidence type="ECO:0000256" key="1">
    <source>
        <dbReference type="SAM" id="Phobius"/>
    </source>
</evidence>